<comment type="caution">
    <text evidence="1">The sequence shown here is derived from an EMBL/GenBank/DDBJ whole genome shotgun (WGS) entry which is preliminary data.</text>
</comment>
<name>A0A1J4KQ89_9EUKA</name>
<dbReference type="GeneID" id="94833602"/>
<proteinExistence type="predicted"/>
<dbReference type="Proteomes" id="UP000179807">
    <property type="component" value="Unassembled WGS sequence"/>
</dbReference>
<sequence>MIHLKLLQIQMIHLRHHQIQMIHLRHLQIQMIHLKLLQIQMIHFKITNPKLMLKMSQRAQKKKPIRNVITITGRNPVMIQMSL</sequence>
<dbReference type="EMBL" id="MLAK01000519">
    <property type="protein sequence ID" value="OHT13455.1"/>
    <property type="molecule type" value="Genomic_DNA"/>
</dbReference>
<evidence type="ECO:0000313" key="1">
    <source>
        <dbReference type="EMBL" id="OHT13455.1"/>
    </source>
</evidence>
<accession>A0A1J4KQ89</accession>
<reference evidence="1" key="1">
    <citation type="submission" date="2016-10" db="EMBL/GenBank/DDBJ databases">
        <authorList>
            <person name="Benchimol M."/>
            <person name="Almeida L.G."/>
            <person name="Vasconcelos A.T."/>
            <person name="Perreira-Neves A."/>
            <person name="Rosa I.A."/>
            <person name="Tasca T."/>
            <person name="Bogo M.R."/>
            <person name="de Souza W."/>
        </authorList>
    </citation>
    <scope>NUCLEOTIDE SEQUENCE [LARGE SCALE GENOMIC DNA]</scope>
    <source>
        <strain evidence="1">K</strain>
    </source>
</reference>
<dbReference type="VEuPathDB" id="TrichDB:TRFO_16312"/>
<protein>
    <submittedName>
        <fullName evidence="1">Uncharacterized protein</fullName>
    </submittedName>
</protein>
<keyword evidence="2" id="KW-1185">Reference proteome</keyword>
<dbReference type="AlphaFoldDB" id="A0A1J4KQ89"/>
<organism evidence="1 2">
    <name type="scientific">Tritrichomonas foetus</name>
    <dbReference type="NCBI Taxonomy" id="1144522"/>
    <lineage>
        <taxon>Eukaryota</taxon>
        <taxon>Metamonada</taxon>
        <taxon>Parabasalia</taxon>
        <taxon>Tritrichomonadida</taxon>
        <taxon>Tritrichomonadidae</taxon>
        <taxon>Tritrichomonas</taxon>
    </lineage>
</organism>
<evidence type="ECO:0000313" key="2">
    <source>
        <dbReference type="Proteomes" id="UP000179807"/>
    </source>
</evidence>
<gene>
    <name evidence="1" type="ORF">TRFO_16312</name>
</gene>
<dbReference type="RefSeq" id="XP_068366591.1">
    <property type="nucleotide sequence ID" value="XM_068498898.1"/>
</dbReference>